<dbReference type="InterPro" id="IPR050351">
    <property type="entry name" value="BphY/WalK/GraS-like"/>
</dbReference>
<dbReference type="STRING" id="538381.GCA_001696535_02713"/>
<keyword evidence="15" id="KW-1185">Reference proteome</keyword>
<dbReference type="RefSeq" id="WP_097175126.1">
    <property type="nucleotide sequence ID" value="NZ_OBML01000006.1"/>
</dbReference>
<keyword evidence="12" id="KW-0812">Transmembrane</keyword>
<dbReference type="PANTHER" id="PTHR45453">
    <property type="entry name" value="PHOSPHATE REGULON SENSOR PROTEIN PHOR"/>
    <property type="match status" value="1"/>
</dbReference>
<evidence type="ECO:0000256" key="6">
    <source>
        <dbReference type="ARBA" id="ARBA00022679"/>
    </source>
</evidence>
<dbReference type="PANTHER" id="PTHR45453:SF1">
    <property type="entry name" value="PHOSPHATE REGULON SENSOR PROTEIN PHOR"/>
    <property type="match status" value="1"/>
</dbReference>
<keyword evidence="8 14" id="KW-0418">Kinase</keyword>
<evidence type="ECO:0000256" key="2">
    <source>
        <dbReference type="ARBA" id="ARBA00004236"/>
    </source>
</evidence>
<dbReference type="Pfam" id="PF00512">
    <property type="entry name" value="HisKA"/>
    <property type="match status" value="1"/>
</dbReference>
<feature type="transmembrane region" description="Helical" evidence="12">
    <location>
        <begin position="28"/>
        <end position="44"/>
    </location>
</feature>
<name>A0A285SPE9_9HYPH</name>
<dbReference type="GO" id="GO:0005886">
    <property type="term" value="C:plasma membrane"/>
    <property type="evidence" value="ECO:0007669"/>
    <property type="project" value="UniProtKB-SubCell"/>
</dbReference>
<keyword evidence="4" id="KW-1003">Cell membrane</keyword>
<evidence type="ECO:0000313" key="15">
    <source>
        <dbReference type="Proteomes" id="UP000219331"/>
    </source>
</evidence>
<dbReference type="InterPro" id="IPR003594">
    <property type="entry name" value="HATPase_dom"/>
</dbReference>
<evidence type="ECO:0000256" key="3">
    <source>
        <dbReference type="ARBA" id="ARBA00012438"/>
    </source>
</evidence>
<dbReference type="InterPro" id="IPR036890">
    <property type="entry name" value="HATPase_C_sf"/>
</dbReference>
<dbReference type="SMART" id="SM00387">
    <property type="entry name" value="HATPase_c"/>
    <property type="match status" value="1"/>
</dbReference>
<sequence length="469" mass="51164">MSDDTTERPAARPGLRSRLRERIAEQRWVLVSVAAVAVLAVFVARVPLLLVAGGGALLLLAAIIPPPRRLLVTRRRREARSLTPWPETGMKQLADALPNPCFIVDRRGITRYVNRAARVRFGDPLPGDPISLRLRVPVLLEALDKVMAGGPAQRIEWSERVPTESWLEAYVTPVAELVSQPGEPARAGAVGGAGRFVLVTLQDLTEQRRLERMRADFVANASHELRTPLASLTGFVETLQGPARDDPVARERFLSIMLQQGDRMRRLIDDLLSLSRIELKAHVQPETVLDLASLLRQACDALKPVADEAGVALDIETPETACPVRADRDELIEVIENLVGNAIKYGVTGKKVEIRLSLAPQPGEGGRTGGTFVMSVRDFGPGIAAEHLPRLTERFYRVDASRSRETKGTGLGLAIVKHILTRHKARLEIDSAPGKGAVFTVRFPVAKDFEMLAGDIKGVSGQGVGLSQN</sequence>
<evidence type="ECO:0000256" key="8">
    <source>
        <dbReference type="ARBA" id="ARBA00022777"/>
    </source>
</evidence>
<dbReference type="FunFam" id="1.10.287.130:FF:000008">
    <property type="entry name" value="Two-component sensor histidine kinase"/>
    <property type="match status" value="1"/>
</dbReference>
<evidence type="ECO:0000313" key="14">
    <source>
        <dbReference type="EMBL" id="SOC10095.1"/>
    </source>
</evidence>
<dbReference type="InterPro" id="IPR005467">
    <property type="entry name" value="His_kinase_dom"/>
</dbReference>
<evidence type="ECO:0000256" key="11">
    <source>
        <dbReference type="ARBA" id="ARBA00023136"/>
    </source>
</evidence>
<dbReference type="Gene3D" id="3.30.450.20">
    <property type="entry name" value="PAS domain"/>
    <property type="match status" value="1"/>
</dbReference>
<dbReference type="CDD" id="cd00082">
    <property type="entry name" value="HisKA"/>
    <property type="match status" value="1"/>
</dbReference>
<keyword evidence="5" id="KW-0597">Phosphoprotein</keyword>
<dbReference type="PROSITE" id="PS50109">
    <property type="entry name" value="HIS_KIN"/>
    <property type="match status" value="1"/>
</dbReference>
<evidence type="ECO:0000256" key="10">
    <source>
        <dbReference type="ARBA" id="ARBA00023012"/>
    </source>
</evidence>
<evidence type="ECO:0000259" key="13">
    <source>
        <dbReference type="PROSITE" id="PS50109"/>
    </source>
</evidence>
<dbReference type="Gene3D" id="1.10.287.130">
    <property type="match status" value="1"/>
</dbReference>
<dbReference type="Pfam" id="PF02518">
    <property type="entry name" value="HATPase_c"/>
    <property type="match status" value="1"/>
</dbReference>
<evidence type="ECO:0000256" key="12">
    <source>
        <dbReference type="SAM" id="Phobius"/>
    </source>
</evidence>
<evidence type="ECO:0000256" key="7">
    <source>
        <dbReference type="ARBA" id="ARBA00022741"/>
    </source>
</evidence>
<feature type="domain" description="Histidine kinase" evidence="13">
    <location>
        <begin position="220"/>
        <end position="447"/>
    </location>
</feature>
<dbReference type="EC" id="2.7.13.3" evidence="3"/>
<gene>
    <name evidence="14" type="ORF">SAMN05421512_106185</name>
</gene>
<dbReference type="InterPro" id="IPR004358">
    <property type="entry name" value="Sig_transdc_His_kin-like_C"/>
</dbReference>
<dbReference type="Gene3D" id="3.30.565.10">
    <property type="entry name" value="Histidine kinase-like ATPase, C-terminal domain"/>
    <property type="match status" value="1"/>
</dbReference>
<evidence type="ECO:0000256" key="5">
    <source>
        <dbReference type="ARBA" id="ARBA00022553"/>
    </source>
</evidence>
<dbReference type="OrthoDB" id="9813151at2"/>
<dbReference type="GO" id="GO:0000155">
    <property type="term" value="F:phosphorelay sensor kinase activity"/>
    <property type="evidence" value="ECO:0007669"/>
    <property type="project" value="InterPro"/>
</dbReference>
<dbReference type="SMART" id="SM00388">
    <property type="entry name" value="HisKA"/>
    <property type="match status" value="1"/>
</dbReference>
<dbReference type="PRINTS" id="PR00344">
    <property type="entry name" value="BCTRLSENSOR"/>
</dbReference>
<keyword evidence="12" id="KW-1133">Transmembrane helix</keyword>
<organism evidence="14 15">
    <name type="scientific">Stappia indica</name>
    <dbReference type="NCBI Taxonomy" id="538381"/>
    <lineage>
        <taxon>Bacteria</taxon>
        <taxon>Pseudomonadati</taxon>
        <taxon>Pseudomonadota</taxon>
        <taxon>Alphaproteobacteria</taxon>
        <taxon>Hyphomicrobiales</taxon>
        <taxon>Stappiaceae</taxon>
        <taxon>Stappia</taxon>
    </lineage>
</organism>
<reference evidence="14 15" key="1">
    <citation type="submission" date="2017-08" db="EMBL/GenBank/DDBJ databases">
        <authorList>
            <person name="de Groot N.N."/>
        </authorList>
    </citation>
    <scope>NUCLEOTIDE SEQUENCE [LARGE SCALE GENOMIC DNA]</scope>
    <source>
        <strain evidence="14 15">USBA 352</strain>
    </source>
</reference>
<dbReference type="InterPro" id="IPR036097">
    <property type="entry name" value="HisK_dim/P_sf"/>
</dbReference>
<dbReference type="Proteomes" id="UP000219331">
    <property type="component" value="Unassembled WGS sequence"/>
</dbReference>
<dbReference type="GO" id="GO:0005524">
    <property type="term" value="F:ATP binding"/>
    <property type="evidence" value="ECO:0007669"/>
    <property type="project" value="UniProtKB-KW"/>
</dbReference>
<dbReference type="AlphaFoldDB" id="A0A285SPE9"/>
<dbReference type="SUPFAM" id="SSF55874">
    <property type="entry name" value="ATPase domain of HSP90 chaperone/DNA topoisomerase II/histidine kinase"/>
    <property type="match status" value="1"/>
</dbReference>
<keyword evidence="6" id="KW-0808">Transferase</keyword>
<keyword evidence="10" id="KW-0902">Two-component regulatory system</keyword>
<dbReference type="Pfam" id="PF13188">
    <property type="entry name" value="PAS_8"/>
    <property type="match status" value="1"/>
</dbReference>
<dbReference type="GO" id="GO:0004721">
    <property type="term" value="F:phosphoprotein phosphatase activity"/>
    <property type="evidence" value="ECO:0007669"/>
    <property type="project" value="TreeGrafter"/>
</dbReference>
<keyword evidence="7" id="KW-0547">Nucleotide-binding</keyword>
<comment type="subcellular location">
    <subcellularLocation>
        <location evidence="2">Cell membrane</location>
    </subcellularLocation>
</comment>
<dbReference type="EMBL" id="OBML01000006">
    <property type="protein sequence ID" value="SOC10095.1"/>
    <property type="molecule type" value="Genomic_DNA"/>
</dbReference>
<evidence type="ECO:0000256" key="1">
    <source>
        <dbReference type="ARBA" id="ARBA00000085"/>
    </source>
</evidence>
<comment type="catalytic activity">
    <reaction evidence="1">
        <text>ATP + protein L-histidine = ADP + protein N-phospho-L-histidine.</text>
        <dbReference type="EC" id="2.7.13.3"/>
    </reaction>
</comment>
<keyword evidence="9" id="KW-0067">ATP-binding</keyword>
<protein>
    <recommendedName>
        <fullName evidence="3">histidine kinase</fullName>
        <ecNumber evidence="3">2.7.13.3</ecNumber>
    </recommendedName>
</protein>
<accession>A0A285SPE9</accession>
<proteinExistence type="predicted"/>
<evidence type="ECO:0000256" key="4">
    <source>
        <dbReference type="ARBA" id="ARBA00022475"/>
    </source>
</evidence>
<keyword evidence="11 12" id="KW-0472">Membrane</keyword>
<dbReference type="SUPFAM" id="SSF47384">
    <property type="entry name" value="Homodimeric domain of signal transducing histidine kinase"/>
    <property type="match status" value="1"/>
</dbReference>
<dbReference type="FunFam" id="3.30.565.10:FF:000006">
    <property type="entry name" value="Sensor histidine kinase WalK"/>
    <property type="match status" value="1"/>
</dbReference>
<evidence type="ECO:0000256" key="9">
    <source>
        <dbReference type="ARBA" id="ARBA00022840"/>
    </source>
</evidence>
<dbReference type="InterPro" id="IPR000014">
    <property type="entry name" value="PAS"/>
</dbReference>
<dbReference type="GO" id="GO:0016036">
    <property type="term" value="P:cellular response to phosphate starvation"/>
    <property type="evidence" value="ECO:0007669"/>
    <property type="project" value="TreeGrafter"/>
</dbReference>
<dbReference type="InterPro" id="IPR003661">
    <property type="entry name" value="HisK_dim/P_dom"/>
</dbReference>